<dbReference type="OrthoDB" id="9815292at2"/>
<organism evidence="2 3">
    <name type="scientific">Phreatobacter aquaticus</name>
    <dbReference type="NCBI Taxonomy" id="2570229"/>
    <lineage>
        <taxon>Bacteria</taxon>
        <taxon>Pseudomonadati</taxon>
        <taxon>Pseudomonadota</taxon>
        <taxon>Alphaproteobacteria</taxon>
        <taxon>Hyphomicrobiales</taxon>
        <taxon>Phreatobacteraceae</taxon>
        <taxon>Phreatobacter</taxon>
    </lineage>
</organism>
<dbReference type="EMBL" id="CP039865">
    <property type="protein sequence ID" value="QCK86668.1"/>
    <property type="molecule type" value="Genomic_DNA"/>
</dbReference>
<evidence type="ECO:0000313" key="2">
    <source>
        <dbReference type="EMBL" id="QCK86668.1"/>
    </source>
</evidence>
<proteinExistence type="predicted"/>
<evidence type="ECO:0000313" key="3">
    <source>
        <dbReference type="Proteomes" id="UP000298588"/>
    </source>
</evidence>
<gene>
    <name evidence="2" type="ORF">E8L99_13315</name>
</gene>
<protein>
    <submittedName>
        <fullName evidence="2">Uncharacterized protein</fullName>
    </submittedName>
</protein>
<dbReference type="RefSeq" id="WP_137099999.1">
    <property type="nucleotide sequence ID" value="NZ_CP039865.1"/>
</dbReference>
<reference evidence="2 3" key="1">
    <citation type="submission" date="2019-04" db="EMBL/GenBank/DDBJ databases">
        <title>Phreatobacter aquaticus sp. nov.</title>
        <authorList>
            <person name="Choi A."/>
            <person name="Baek K."/>
        </authorList>
    </citation>
    <scope>NUCLEOTIDE SEQUENCE [LARGE SCALE GENOMIC DNA]</scope>
    <source>
        <strain evidence="2 3">NMCR1094</strain>
    </source>
</reference>
<dbReference type="Proteomes" id="UP000298588">
    <property type="component" value="Chromosome"/>
</dbReference>
<keyword evidence="3" id="KW-1185">Reference proteome</keyword>
<name>A0A4D7QH83_9HYPH</name>
<evidence type="ECO:0000256" key="1">
    <source>
        <dbReference type="SAM" id="MobiDB-lite"/>
    </source>
</evidence>
<dbReference type="AlphaFoldDB" id="A0A4D7QH83"/>
<feature type="region of interest" description="Disordered" evidence="1">
    <location>
        <begin position="1"/>
        <end position="23"/>
    </location>
</feature>
<dbReference type="KEGG" id="paqt:E8L99_13315"/>
<sequence length="103" mass="12074">MKARKPRPGDNGGPPLDDYEGPPWGKGDPHIFLHWQRAHRAAWKSVSADVMRFRMEKADRLGLTYEEYSLEIMERGRYLQVEDVERIAEIKAARRKRRRKSGP</sequence>
<accession>A0A4D7QH83</accession>